<protein>
    <submittedName>
        <fullName evidence="1">Uncharacterized protein</fullName>
    </submittedName>
</protein>
<dbReference type="OrthoDB" id="1913818at2"/>
<dbReference type="Pfam" id="PF20548">
    <property type="entry name" value="DUF6762"/>
    <property type="match status" value="1"/>
</dbReference>
<accession>A0A0A0ICY2</accession>
<dbReference type="InterPro" id="IPR046650">
    <property type="entry name" value="DUF6762"/>
</dbReference>
<dbReference type="AlphaFoldDB" id="A0A0A0ICY2"/>
<gene>
    <name evidence="1" type="ORF">Z968_03460</name>
</gene>
<proteinExistence type="predicted"/>
<dbReference type="EMBL" id="JENJ01000010">
    <property type="protein sequence ID" value="KGM97460.1"/>
    <property type="molecule type" value="Genomic_DNA"/>
</dbReference>
<sequence>MDFAALVLMEVDKDNKFIREMGSYEVNDGAEYITKFYYNDEDSKVKLYFDTHKDVEEWEYTALYDLFDVKVFEDKGYEVEEKDDEYNPTWILKFNYIDDYKKMVEKLGETCELIKGEMEKAFKKSEENKEEYIR</sequence>
<evidence type="ECO:0000313" key="1">
    <source>
        <dbReference type="EMBL" id="KGM97460.1"/>
    </source>
</evidence>
<name>A0A0A0ICY2_CLONO</name>
<dbReference type="Proteomes" id="UP000030012">
    <property type="component" value="Unassembled WGS sequence"/>
</dbReference>
<comment type="caution">
    <text evidence="1">The sequence shown here is derived from an EMBL/GenBank/DDBJ whole genome shotgun (WGS) entry which is preliminary data.</text>
</comment>
<dbReference type="RefSeq" id="WP_039253328.1">
    <property type="nucleotide sequence ID" value="NZ_JENJ01000010.1"/>
</dbReference>
<organism evidence="1 2">
    <name type="scientific">Clostridium novyi A str. 4552</name>
    <dbReference type="NCBI Taxonomy" id="1444289"/>
    <lineage>
        <taxon>Bacteria</taxon>
        <taxon>Bacillati</taxon>
        <taxon>Bacillota</taxon>
        <taxon>Clostridia</taxon>
        <taxon>Eubacteriales</taxon>
        <taxon>Clostridiaceae</taxon>
        <taxon>Clostridium</taxon>
    </lineage>
</organism>
<reference evidence="1 2" key="1">
    <citation type="submission" date="2014-01" db="EMBL/GenBank/DDBJ databases">
        <title>Plasmidome dynamics in the species complex Clostridium novyi sensu lato converts strains of independent lineages into distinctly different pathogens.</title>
        <authorList>
            <person name="Skarin H."/>
            <person name="Segerman B."/>
        </authorList>
    </citation>
    <scope>NUCLEOTIDE SEQUENCE [LARGE SCALE GENOMIC DNA]</scope>
    <source>
        <strain evidence="1 2">4552</strain>
    </source>
</reference>
<evidence type="ECO:0000313" key="2">
    <source>
        <dbReference type="Proteomes" id="UP000030012"/>
    </source>
</evidence>